<evidence type="ECO:0000313" key="11">
    <source>
        <dbReference type="Proteomes" id="UP001304298"/>
    </source>
</evidence>
<gene>
    <name evidence="10" type="ORF">VA596_13930</name>
</gene>
<evidence type="ECO:0000256" key="4">
    <source>
        <dbReference type="ARBA" id="ARBA00023002"/>
    </source>
</evidence>
<dbReference type="RefSeq" id="WP_323326964.1">
    <property type="nucleotide sequence ID" value="NZ_JAYFSI010000002.1"/>
</dbReference>
<keyword evidence="5" id="KW-0408">Iron</keyword>
<comment type="cofactor">
    <cofactor evidence="1">
        <name>heme b</name>
        <dbReference type="ChEBI" id="CHEBI:60344"/>
    </cofactor>
</comment>
<dbReference type="PANTHER" id="PTHR30521:SF0">
    <property type="entry name" value="DYP-TYPE PEROXIDASE FAMILY PROTEIN"/>
    <property type="match status" value="1"/>
</dbReference>
<protein>
    <submittedName>
        <fullName evidence="10">Dyp-type peroxidase</fullName>
        <ecNumber evidence="10">1.11.1.-</ecNumber>
    </submittedName>
</protein>
<feature type="region of interest" description="Disordered" evidence="7">
    <location>
        <begin position="309"/>
        <end position="360"/>
    </location>
</feature>
<dbReference type="EC" id="1.11.1.-" evidence="10"/>
<evidence type="ECO:0000256" key="6">
    <source>
        <dbReference type="ARBA" id="ARBA00025737"/>
    </source>
</evidence>
<evidence type="ECO:0000313" key="10">
    <source>
        <dbReference type="EMBL" id="MEA5360643.1"/>
    </source>
</evidence>
<evidence type="ECO:0000259" key="9">
    <source>
        <dbReference type="Pfam" id="PF20628"/>
    </source>
</evidence>
<keyword evidence="3" id="KW-0479">Metal-binding</keyword>
<evidence type="ECO:0000256" key="1">
    <source>
        <dbReference type="ARBA" id="ARBA00001970"/>
    </source>
</evidence>
<accession>A0ABU5R369</accession>
<sequence length="360" mass="39012">MPSKAASPGDPDEIAGPLTRAATFLLVRIDSGAEGVVADFLPDLPGLRRSVGFRSLTGGLSCLVGIGSAAWDRIYGGPRPAELHELPVFKGDRHASVTTEADLLFHIRADRMDLCFELETLIMARLAGAVTVVDEVQGFRYFDARDVLGFVDGTENPTGRAAREAVYVDDDGAFDGGSYVVVQKYLHDMTAWNALSTEEQELVIGRRKLSDVELPDAEKPADSHIALNVVTDDEGNELDIVRDNMPFGRPAYGEFGTYFIGYAKSPVVIERMLENMFVGSPPGNHDRILDFSTPHTGALFYVPTADFLEDPPEEAPAAKEEEPAPAEEEPERVAEPDDSLGIGGLRETAEPSAGVSWFRG</sequence>
<evidence type="ECO:0000259" key="8">
    <source>
        <dbReference type="Pfam" id="PF04261"/>
    </source>
</evidence>
<dbReference type="Pfam" id="PF20628">
    <property type="entry name" value="Dyp_perox_C"/>
    <property type="match status" value="1"/>
</dbReference>
<evidence type="ECO:0000256" key="7">
    <source>
        <dbReference type="SAM" id="MobiDB-lite"/>
    </source>
</evidence>
<dbReference type="InterPro" id="IPR048327">
    <property type="entry name" value="Dyp_perox_N"/>
</dbReference>
<organism evidence="10 11">
    <name type="scientific">Amycolatopsis heterodermiae</name>
    <dbReference type="NCBI Taxonomy" id="3110235"/>
    <lineage>
        <taxon>Bacteria</taxon>
        <taxon>Bacillati</taxon>
        <taxon>Actinomycetota</taxon>
        <taxon>Actinomycetes</taxon>
        <taxon>Pseudonocardiales</taxon>
        <taxon>Pseudonocardiaceae</taxon>
        <taxon>Amycolatopsis</taxon>
    </lineage>
</organism>
<comment type="caution">
    <text evidence="10">The sequence shown here is derived from an EMBL/GenBank/DDBJ whole genome shotgun (WGS) entry which is preliminary data.</text>
</comment>
<dbReference type="InterPro" id="IPR011008">
    <property type="entry name" value="Dimeric_a/b-barrel"/>
</dbReference>
<name>A0ABU5R369_9PSEU</name>
<keyword evidence="4 10" id="KW-0560">Oxidoreductase</keyword>
<evidence type="ECO:0000256" key="5">
    <source>
        <dbReference type="ARBA" id="ARBA00023004"/>
    </source>
</evidence>
<dbReference type="PROSITE" id="PS51404">
    <property type="entry name" value="DYP_PEROXIDASE"/>
    <property type="match status" value="1"/>
</dbReference>
<evidence type="ECO:0000256" key="2">
    <source>
        <dbReference type="ARBA" id="ARBA00022559"/>
    </source>
</evidence>
<comment type="similarity">
    <text evidence="6">Belongs to the DyP-type peroxidase family.</text>
</comment>
<proteinExistence type="inferred from homology"/>
<feature type="domain" description="Dyp-type peroxidase N-terminal" evidence="8">
    <location>
        <begin position="14"/>
        <end position="140"/>
    </location>
</feature>
<dbReference type="Pfam" id="PF04261">
    <property type="entry name" value="Dyp_perox_N"/>
    <property type="match status" value="1"/>
</dbReference>
<dbReference type="GO" id="GO:0004601">
    <property type="term" value="F:peroxidase activity"/>
    <property type="evidence" value="ECO:0007669"/>
    <property type="project" value="UniProtKB-KW"/>
</dbReference>
<reference evidence="10 11" key="1">
    <citation type="submission" date="2023-12" db="EMBL/GenBank/DDBJ databases">
        <title>Amycolatopsis sp. V23-08.</title>
        <authorList>
            <person name="Somphong A."/>
        </authorList>
    </citation>
    <scope>NUCLEOTIDE SEQUENCE [LARGE SCALE GENOMIC DNA]</scope>
    <source>
        <strain evidence="10 11">V23-08</strain>
    </source>
</reference>
<dbReference type="EMBL" id="JAYFSI010000002">
    <property type="protein sequence ID" value="MEA5360643.1"/>
    <property type="molecule type" value="Genomic_DNA"/>
</dbReference>
<keyword evidence="2 10" id="KW-0575">Peroxidase</keyword>
<feature type="domain" description="Dyp-type peroxidase C-terminal" evidence="9">
    <location>
        <begin position="143"/>
        <end position="306"/>
    </location>
</feature>
<keyword evidence="11" id="KW-1185">Reference proteome</keyword>
<dbReference type="PANTHER" id="PTHR30521">
    <property type="entry name" value="DEFERROCHELATASE/PEROXIDASE"/>
    <property type="match status" value="1"/>
</dbReference>
<dbReference type="Proteomes" id="UP001304298">
    <property type="component" value="Unassembled WGS sequence"/>
</dbReference>
<dbReference type="InterPro" id="IPR006314">
    <property type="entry name" value="Dyp_peroxidase"/>
</dbReference>
<dbReference type="InterPro" id="IPR048328">
    <property type="entry name" value="Dyp_perox_C"/>
</dbReference>
<evidence type="ECO:0000256" key="3">
    <source>
        <dbReference type="ARBA" id="ARBA00022723"/>
    </source>
</evidence>
<dbReference type="SUPFAM" id="SSF54909">
    <property type="entry name" value="Dimeric alpha+beta barrel"/>
    <property type="match status" value="1"/>
</dbReference>
<dbReference type="NCBIfam" id="TIGR01413">
    <property type="entry name" value="Dyp_perox_fam"/>
    <property type="match status" value="1"/>
</dbReference>